<evidence type="ECO:0000313" key="2">
    <source>
        <dbReference type="Proteomes" id="UP000308197"/>
    </source>
</evidence>
<dbReference type="EMBL" id="ML211058">
    <property type="protein sequence ID" value="TFK90007.1"/>
    <property type="molecule type" value="Genomic_DNA"/>
</dbReference>
<protein>
    <submittedName>
        <fullName evidence="1">Uncharacterized protein</fullName>
    </submittedName>
</protein>
<evidence type="ECO:0000313" key="1">
    <source>
        <dbReference type="EMBL" id="TFK90007.1"/>
    </source>
</evidence>
<sequence>MHMASPRFGVRGGGVMSSRLNRRCKRSQFRSVSAIASMLLRRCLWDILFRSAEVDPGSVGGSGVMMVGERGKGVACAGDKSDLGQSYVPCISSGYCGKHGSNAETFTSSTQEEVPVQRMQKKNTLNGESPQLGIVKCHLRSLRPCTHTHQESHQST</sequence>
<proteinExistence type="predicted"/>
<name>A0A5C3PLP5_9APHY</name>
<reference evidence="1 2" key="1">
    <citation type="journal article" date="2019" name="Nat. Ecol. Evol.">
        <title>Megaphylogeny resolves global patterns of mushroom evolution.</title>
        <authorList>
            <person name="Varga T."/>
            <person name="Krizsan K."/>
            <person name="Foldi C."/>
            <person name="Dima B."/>
            <person name="Sanchez-Garcia M."/>
            <person name="Sanchez-Ramirez S."/>
            <person name="Szollosi G.J."/>
            <person name="Szarkandi J.G."/>
            <person name="Papp V."/>
            <person name="Albert L."/>
            <person name="Andreopoulos W."/>
            <person name="Angelini C."/>
            <person name="Antonin V."/>
            <person name="Barry K.W."/>
            <person name="Bougher N.L."/>
            <person name="Buchanan P."/>
            <person name="Buyck B."/>
            <person name="Bense V."/>
            <person name="Catcheside P."/>
            <person name="Chovatia M."/>
            <person name="Cooper J."/>
            <person name="Damon W."/>
            <person name="Desjardin D."/>
            <person name="Finy P."/>
            <person name="Geml J."/>
            <person name="Haridas S."/>
            <person name="Hughes K."/>
            <person name="Justo A."/>
            <person name="Karasinski D."/>
            <person name="Kautmanova I."/>
            <person name="Kiss B."/>
            <person name="Kocsube S."/>
            <person name="Kotiranta H."/>
            <person name="LaButti K.M."/>
            <person name="Lechner B.E."/>
            <person name="Liimatainen K."/>
            <person name="Lipzen A."/>
            <person name="Lukacs Z."/>
            <person name="Mihaltcheva S."/>
            <person name="Morgado L.N."/>
            <person name="Niskanen T."/>
            <person name="Noordeloos M.E."/>
            <person name="Ohm R.A."/>
            <person name="Ortiz-Santana B."/>
            <person name="Ovrebo C."/>
            <person name="Racz N."/>
            <person name="Riley R."/>
            <person name="Savchenko A."/>
            <person name="Shiryaev A."/>
            <person name="Soop K."/>
            <person name="Spirin V."/>
            <person name="Szebenyi C."/>
            <person name="Tomsovsky M."/>
            <person name="Tulloss R.E."/>
            <person name="Uehling J."/>
            <person name="Grigoriev I.V."/>
            <person name="Vagvolgyi C."/>
            <person name="Papp T."/>
            <person name="Martin F.M."/>
            <person name="Miettinen O."/>
            <person name="Hibbett D.S."/>
            <person name="Nagy L.G."/>
        </authorList>
    </citation>
    <scope>NUCLEOTIDE SEQUENCE [LARGE SCALE GENOMIC DNA]</scope>
    <source>
        <strain evidence="1 2">HHB13444</strain>
    </source>
</reference>
<gene>
    <name evidence="1" type="ORF">K466DRAFT_408688</name>
</gene>
<dbReference type="InParanoid" id="A0A5C3PLP5"/>
<organism evidence="1 2">
    <name type="scientific">Polyporus arcularius HHB13444</name>
    <dbReference type="NCBI Taxonomy" id="1314778"/>
    <lineage>
        <taxon>Eukaryota</taxon>
        <taxon>Fungi</taxon>
        <taxon>Dikarya</taxon>
        <taxon>Basidiomycota</taxon>
        <taxon>Agaricomycotina</taxon>
        <taxon>Agaricomycetes</taxon>
        <taxon>Polyporales</taxon>
        <taxon>Polyporaceae</taxon>
        <taxon>Polyporus</taxon>
    </lineage>
</organism>
<dbReference type="Proteomes" id="UP000308197">
    <property type="component" value="Unassembled WGS sequence"/>
</dbReference>
<dbReference type="AlphaFoldDB" id="A0A5C3PLP5"/>
<accession>A0A5C3PLP5</accession>
<keyword evidence="2" id="KW-1185">Reference proteome</keyword>